<reference evidence="1 2" key="1">
    <citation type="submission" date="2018-11" db="EMBL/GenBank/DDBJ databases">
        <title>Novel bacteria species description.</title>
        <authorList>
            <person name="Han J.-H."/>
        </authorList>
    </citation>
    <scope>NUCLEOTIDE SEQUENCE [LARGE SCALE GENOMIC DNA]</scope>
    <source>
        <strain evidence="1 2">KCTC23259</strain>
    </source>
</reference>
<gene>
    <name evidence="1" type="ORF">EGI31_14815</name>
</gene>
<comment type="caution">
    <text evidence="1">The sequence shown here is derived from an EMBL/GenBank/DDBJ whole genome shotgun (WGS) entry which is preliminary data.</text>
</comment>
<evidence type="ECO:0000313" key="1">
    <source>
        <dbReference type="EMBL" id="MCP9764220.1"/>
    </source>
</evidence>
<proteinExistence type="predicted"/>
<protein>
    <submittedName>
        <fullName evidence="1">DUF2847 family protein</fullName>
    </submittedName>
</protein>
<dbReference type="Gene3D" id="3.40.30.10">
    <property type="entry name" value="Glutaredoxin"/>
    <property type="match status" value="1"/>
</dbReference>
<organism evidence="1 2">
    <name type="scientific">Lacihabitans soyangensis</name>
    <dbReference type="NCBI Taxonomy" id="869394"/>
    <lineage>
        <taxon>Bacteria</taxon>
        <taxon>Pseudomonadati</taxon>
        <taxon>Bacteroidota</taxon>
        <taxon>Cytophagia</taxon>
        <taxon>Cytophagales</taxon>
        <taxon>Leadbetterellaceae</taxon>
        <taxon>Lacihabitans</taxon>
    </lineage>
</organism>
<dbReference type="RefSeq" id="WP_255037938.1">
    <property type="nucleotide sequence ID" value="NZ_RJUF01000108.1"/>
</dbReference>
<feature type="non-terminal residue" evidence="1">
    <location>
        <position position="45"/>
    </location>
</feature>
<dbReference type="Pfam" id="PF11009">
    <property type="entry name" value="BrxC"/>
    <property type="match status" value="1"/>
</dbReference>
<dbReference type="Proteomes" id="UP001204144">
    <property type="component" value="Unassembled WGS sequence"/>
</dbReference>
<name>A0AAE3H738_9BACT</name>
<sequence length="45" mass="5248">MNWNNLSEIQQLEIIKEESNVQPVAIFKHSTRCSISATALDRFER</sequence>
<dbReference type="InterPro" id="IPR022551">
    <property type="entry name" value="BrxC"/>
</dbReference>
<dbReference type="EMBL" id="RJUF01000108">
    <property type="protein sequence ID" value="MCP9764220.1"/>
    <property type="molecule type" value="Genomic_DNA"/>
</dbReference>
<evidence type="ECO:0000313" key="2">
    <source>
        <dbReference type="Proteomes" id="UP001204144"/>
    </source>
</evidence>
<dbReference type="AlphaFoldDB" id="A0AAE3H738"/>
<accession>A0AAE3H738</accession>
<keyword evidence="2" id="KW-1185">Reference proteome</keyword>